<evidence type="ECO:0000313" key="10">
    <source>
        <dbReference type="Proteomes" id="UP001152795"/>
    </source>
</evidence>
<evidence type="ECO:0000256" key="2">
    <source>
        <dbReference type="ARBA" id="ARBA00022473"/>
    </source>
</evidence>
<evidence type="ECO:0000256" key="1">
    <source>
        <dbReference type="ARBA" id="ARBA00004123"/>
    </source>
</evidence>
<dbReference type="GO" id="GO:0005634">
    <property type="term" value="C:nucleus"/>
    <property type="evidence" value="ECO:0007669"/>
    <property type="project" value="UniProtKB-SubCell"/>
</dbReference>
<keyword evidence="3 6" id="KW-0238">DNA-binding</keyword>
<accession>A0A7D9EFU6</accession>
<dbReference type="OrthoDB" id="5954384at2759"/>
<dbReference type="SUPFAM" id="SSF46689">
    <property type="entry name" value="Homeodomain-like"/>
    <property type="match status" value="1"/>
</dbReference>
<dbReference type="CDD" id="cd00086">
    <property type="entry name" value="homeodomain"/>
    <property type="match status" value="1"/>
</dbReference>
<feature type="compositionally biased region" description="Acidic residues" evidence="8">
    <location>
        <begin position="79"/>
        <end position="95"/>
    </location>
</feature>
<dbReference type="InterPro" id="IPR001356">
    <property type="entry name" value="HD"/>
</dbReference>
<keyword evidence="2" id="KW-0217">Developmental protein</keyword>
<comment type="caution">
    <text evidence="9">The sequence shown here is derived from an EMBL/GenBank/DDBJ whole genome shotgun (WGS) entry which is preliminary data.</text>
</comment>
<dbReference type="FunFam" id="1.10.10.60:FF:000102">
    <property type="entry name" value="Aristaless related homeobox"/>
    <property type="match status" value="1"/>
</dbReference>
<keyword evidence="4 6" id="KW-0371">Homeobox</keyword>
<evidence type="ECO:0000256" key="4">
    <source>
        <dbReference type="ARBA" id="ARBA00023155"/>
    </source>
</evidence>
<dbReference type="PANTHER" id="PTHR24329">
    <property type="entry name" value="HOMEOBOX PROTEIN ARISTALESS"/>
    <property type="match status" value="1"/>
</dbReference>
<evidence type="ECO:0000256" key="6">
    <source>
        <dbReference type="PROSITE-ProRule" id="PRU00108"/>
    </source>
</evidence>
<dbReference type="Pfam" id="PF00046">
    <property type="entry name" value="Homeodomain"/>
    <property type="match status" value="1"/>
</dbReference>
<dbReference type="AlphaFoldDB" id="A0A7D9EFU6"/>
<dbReference type="Proteomes" id="UP001152795">
    <property type="component" value="Unassembled WGS sequence"/>
</dbReference>
<protein>
    <submittedName>
        <fullName evidence="9">Aristaless-related homeobox -like</fullName>
    </submittedName>
</protein>
<dbReference type="InterPro" id="IPR050649">
    <property type="entry name" value="Paired_Homeobox_TFs"/>
</dbReference>
<dbReference type="Gene3D" id="1.10.10.60">
    <property type="entry name" value="Homeodomain-like"/>
    <property type="match status" value="1"/>
</dbReference>
<keyword evidence="5 6" id="KW-0539">Nucleus</keyword>
<proteinExistence type="predicted"/>
<evidence type="ECO:0000256" key="8">
    <source>
        <dbReference type="SAM" id="MobiDB-lite"/>
    </source>
</evidence>
<dbReference type="GO" id="GO:0000981">
    <property type="term" value="F:DNA-binding transcription factor activity, RNA polymerase II-specific"/>
    <property type="evidence" value="ECO:0007669"/>
    <property type="project" value="InterPro"/>
</dbReference>
<evidence type="ECO:0000256" key="7">
    <source>
        <dbReference type="RuleBase" id="RU000682"/>
    </source>
</evidence>
<gene>
    <name evidence="9" type="ORF">PACLA_8A022618</name>
</gene>
<feature type="region of interest" description="Disordered" evidence="8">
    <location>
        <begin position="57"/>
        <end position="100"/>
    </location>
</feature>
<evidence type="ECO:0000256" key="3">
    <source>
        <dbReference type="ARBA" id="ARBA00023125"/>
    </source>
</evidence>
<dbReference type="PANTHER" id="PTHR24329:SF570">
    <property type="entry name" value="HOMEOBRAIN"/>
    <property type="match status" value="1"/>
</dbReference>
<dbReference type="InterPro" id="IPR009057">
    <property type="entry name" value="Homeodomain-like_sf"/>
</dbReference>
<keyword evidence="10" id="KW-1185">Reference proteome</keyword>
<dbReference type="GO" id="GO:0000977">
    <property type="term" value="F:RNA polymerase II transcription regulatory region sequence-specific DNA binding"/>
    <property type="evidence" value="ECO:0007669"/>
    <property type="project" value="TreeGrafter"/>
</dbReference>
<feature type="DNA-binding region" description="Homeobox" evidence="6">
    <location>
        <begin position="103"/>
        <end position="162"/>
    </location>
</feature>
<organism evidence="9 10">
    <name type="scientific">Paramuricea clavata</name>
    <name type="common">Red gorgonian</name>
    <name type="synonym">Violescent sea-whip</name>
    <dbReference type="NCBI Taxonomy" id="317549"/>
    <lineage>
        <taxon>Eukaryota</taxon>
        <taxon>Metazoa</taxon>
        <taxon>Cnidaria</taxon>
        <taxon>Anthozoa</taxon>
        <taxon>Octocorallia</taxon>
        <taxon>Malacalcyonacea</taxon>
        <taxon>Plexauridae</taxon>
        <taxon>Paramuricea</taxon>
    </lineage>
</organism>
<evidence type="ECO:0000313" key="9">
    <source>
        <dbReference type="EMBL" id="CAB4009029.1"/>
    </source>
</evidence>
<dbReference type="EMBL" id="CACRXK020006307">
    <property type="protein sequence ID" value="CAB4009029.1"/>
    <property type="molecule type" value="Genomic_DNA"/>
</dbReference>
<dbReference type="PROSITE" id="PS50071">
    <property type="entry name" value="HOMEOBOX_2"/>
    <property type="match status" value="1"/>
</dbReference>
<reference evidence="9" key="1">
    <citation type="submission" date="2020-04" db="EMBL/GenBank/DDBJ databases">
        <authorList>
            <person name="Alioto T."/>
            <person name="Alioto T."/>
            <person name="Gomez Garrido J."/>
        </authorList>
    </citation>
    <scope>NUCLEOTIDE SEQUENCE</scope>
    <source>
        <strain evidence="9">A484AB</strain>
    </source>
</reference>
<sequence>MEFNRNKQLLGVRKTCETKDSHKTSIQVTGQTSNSAYSIDSILGNANADVVAKEVEGKSPNFPDTDDPSKDNITKSPESLDELSDDEQNIAIEEEDGKKTRKIRRSRTTFTTFQLHQLERAFEKTQYPDVFTREELAVRLDLSEARVQVWFQNRRAKWRKREKALGRESPTIPPGKPLLTPVHSPVYSQISYHRPSYSPSLYEHFTLPRYGTLAYIGTTNMRPGYFRPGYPMIAGYPLPAAYHGIPVGETVLSTRDSLDELRLKARVHSASMAKFIDSERR</sequence>
<evidence type="ECO:0000256" key="5">
    <source>
        <dbReference type="ARBA" id="ARBA00023242"/>
    </source>
</evidence>
<comment type="subcellular location">
    <subcellularLocation>
        <location evidence="1 6 7">Nucleus</location>
    </subcellularLocation>
</comment>
<dbReference type="PROSITE" id="PS00027">
    <property type="entry name" value="HOMEOBOX_1"/>
    <property type="match status" value="1"/>
</dbReference>
<dbReference type="InterPro" id="IPR017970">
    <property type="entry name" value="Homeobox_CS"/>
</dbReference>
<name>A0A7D9EFU6_PARCT</name>
<dbReference type="SMART" id="SM00389">
    <property type="entry name" value="HOX"/>
    <property type="match status" value="1"/>
</dbReference>